<dbReference type="InterPro" id="IPR052585">
    <property type="entry name" value="Lipid_raft_assoc_Zn_ADH"/>
</dbReference>
<dbReference type="Pfam" id="PF13602">
    <property type="entry name" value="ADH_zinc_N_2"/>
    <property type="match status" value="1"/>
</dbReference>
<proteinExistence type="predicted"/>
<evidence type="ECO:0000313" key="3">
    <source>
        <dbReference type="Proteomes" id="UP001155380"/>
    </source>
</evidence>
<name>A0AAJ1C0C2_9HYPH</name>
<gene>
    <name evidence="2" type="ORF">NBH21_21405</name>
</gene>
<dbReference type="EMBL" id="JAMXLX010000008">
    <property type="protein sequence ID" value="MCO5959342.1"/>
    <property type="molecule type" value="Genomic_DNA"/>
</dbReference>
<dbReference type="GO" id="GO:0008270">
    <property type="term" value="F:zinc ion binding"/>
    <property type="evidence" value="ECO:0007669"/>
    <property type="project" value="InterPro"/>
</dbReference>
<dbReference type="SUPFAM" id="SSF51735">
    <property type="entry name" value="NAD(P)-binding Rossmann-fold domains"/>
    <property type="match status" value="1"/>
</dbReference>
<dbReference type="Gene3D" id="3.40.50.720">
    <property type="entry name" value="NAD(P)-binding Rossmann-like Domain"/>
    <property type="match status" value="1"/>
</dbReference>
<evidence type="ECO:0000313" key="2">
    <source>
        <dbReference type="EMBL" id="MCO5959342.1"/>
    </source>
</evidence>
<evidence type="ECO:0000259" key="1">
    <source>
        <dbReference type="SMART" id="SM00829"/>
    </source>
</evidence>
<dbReference type="InterPro" id="IPR020843">
    <property type="entry name" value="ER"/>
</dbReference>
<dbReference type="InterPro" id="IPR036291">
    <property type="entry name" value="NAD(P)-bd_dom_sf"/>
</dbReference>
<dbReference type="SUPFAM" id="SSF50129">
    <property type="entry name" value="GroES-like"/>
    <property type="match status" value="1"/>
</dbReference>
<dbReference type="PROSITE" id="PS01162">
    <property type="entry name" value="QOR_ZETA_CRYSTAL"/>
    <property type="match status" value="1"/>
</dbReference>
<dbReference type="InterPro" id="IPR011032">
    <property type="entry name" value="GroES-like_sf"/>
</dbReference>
<dbReference type="AlphaFoldDB" id="A0AAJ1C0C2"/>
<dbReference type="SMART" id="SM00829">
    <property type="entry name" value="PKS_ER"/>
    <property type="match status" value="1"/>
</dbReference>
<dbReference type="Proteomes" id="UP001155380">
    <property type="component" value="Unassembled WGS sequence"/>
</dbReference>
<dbReference type="RefSeq" id="WP_250914856.1">
    <property type="nucleotide sequence ID" value="NZ_JAMXLX010000008.1"/>
</dbReference>
<dbReference type="PANTHER" id="PTHR43482:SF1">
    <property type="entry name" value="PROTEIN AST1-RELATED"/>
    <property type="match status" value="1"/>
</dbReference>
<sequence length="338" mass="35813">MTQMMQAVRLHEFGGPDVLVYEDAARPVPASDEVLVRVHAASLNPPDLYLRDGYRALPPEWRPNATFPLILGTDVSGVVAATGEQVSQFSVGDEVYAMVRFPEDLMKGSGAYAEYVSVPASELAKKPSGIDHLHAAGAPMSALTVWQFLVELGHDAPNPFQSFPHAPIPLEGKRVLINGAGGGVGHLAVQVAKWKGADVTAVASGKHETLLRELGASQFVDYTKTSVDAAGQDFDLVMDAVGGPNIERFLSVIKPGGALFLVNPLGFSGHEDAARRGITVSSTQVRSHGAQLAEIGRLLDDGTIRVVIDSEFPLAEASAAHQRASQGSIQGKIVLRAV</sequence>
<dbReference type="CDD" id="cd05289">
    <property type="entry name" value="MDR_like_2"/>
    <property type="match status" value="1"/>
</dbReference>
<dbReference type="Gene3D" id="3.90.180.10">
    <property type="entry name" value="Medium-chain alcohol dehydrogenases, catalytic domain"/>
    <property type="match status" value="1"/>
</dbReference>
<reference evidence="2" key="1">
    <citation type="submission" date="2022-06" db="EMBL/GenBank/DDBJ databases">
        <authorList>
            <person name="Sun Q."/>
        </authorList>
    </citation>
    <scope>NUCLEOTIDE SEQUENCE</scope>
    <source>
        <strain evidence="2">S101</strain>
    </source>
</reference>
<dbReference type="InterPro" id="IPR013154">
    <property type="entry name" value="ADH-like_N"/>
</dbReference>
<organism evidence="2 3">
    <name type="scientific">Ciceribacter sichuanensis</name>
    <dbReference type="NCBI Taxonomy" id="2949647"/>
    <lineage>
        <taxon>Bacteria</taxon>
        <taxon>Pseudomonadati</taxon>
        <taxon>Pseudomonadota</taxon>
        <taxon>Alphaproteobacteria</taxon>
        <taxon>Hyphomicrobiales</taxon>
        <taxon>Rhizobiaceae</taxon>
        <taxon>Ciceribacter</taxon>
    </lineage>
</organism>
<comment type="caution">
    <text evidence="2">The sequence shown here is derived from an EMBL/GenBank/DDBJ whole genome shotgun (WGS) entry which is preliminary data.</text>
</comment>
<protein>
    <submittedName>
        <fullName evidence="2">NADP-dependent oxidoreductase</fullName>
    </submittedName>
</protein>
<feature type="domain" description="Enoyl reductase (ER)" evidence="1">
    <location>
        <begin position="14"/>
        <end position="335"/>
    </location>
</feature>
<dbReference type="InterPro" id="IPR002364">
    <property type="entry name" value="Quin_OxRdtase/zeta-crystal_CS"/>
</dbReference>
<accession>A0AAJ1C0C2</accession>
<dbReference type="PANTHER" id="PTHR43482">
    <property type="entry name" value="PROTEIN AST1-RELATED"/>
    <property type="match status" value="1"/>
</dbReference>
<dbReference type="Pfam" id="PF08240">
    <property type="entry name" value="ADH_N"/>
    <property type="match status" value="1"/>
</dbReference>
<dbReference type="GO" id="GO:0016491">
    <property type="term" value="F:oxidoreductase activity"/>
    <property type="evidence" value="ECO:0007669"/>
    <property type="project" value="InterPro"/>
</dbReference>